<feature type="transmembrane region" description="Helical" evidence="2">
    <location>
        <begin position="115"/>
        <end position="135"/>
    </location>
</feature>
<evidence type="ECO:0000256" key="2">
    <source>
        <dbReference type="SAM" id="Phobius"/>
    </source>
</evidence>
<reference evidence="4" key="1">
    <citation type="submission" date="2013-11" db="EMBL/GenBank/DDBJ databases">
        <authorList>
            <person name="Hoang H.T."/>
            <person name="Killian M.L."/>
            <person name="Madson D.M."/>
            <person name="Arruda P.H.E."/>
            <person name="Sun D."/>
            <person name="Schwartz K.J."/>
            <person name="Yoon K."/>
        </authorList>
    </citation>
    <scope>NUCLEOTIDE SEQUENCE [LARGE SCALE GENOMIC DNA]</scope>
    <source>
        <strain evidence="4">CDK2</strain>
    </source>
</reference>
<dbReference type="RefSeq" id="WP_239685503.1">
    <property type="nucleotide sequence ID" value="NZ_LGUC01000001.1"/>
</dbReference>
<dbReference type="Proteomes" id="UP000050535">
    <property type="component" value="Unassembled WGS sequence"/>
</dbReference>
<keyword evidence="4" id="KW-1185">Reference proteome</keyword>
<dbReference type="AlphaFoldDB" id="A0A0P7I071"/>
<evidence type="ECO:0000313" key="3">
    <source>
        <dbReference type="EMBL" id="KPN30052.1"/>
    </source>
</evidence>
<feature type="transmembrane region" description="Helical" evidence="2">
    <location>
        <begin position="245"/>
        <end position="268"/>
    </location>
</feature>
<dbReference type="PANTHER" id="PTHR20992:SF9">
    <property type="entry name" value="AT15442P-RELATED"/>
    <property type="match status" value="1"/>
</dbReference>
<keyword evidence="2" id="KW-1133">Transmembrane helix</keyword>
<organism evidence="3 4">
    <name type="scientific">Halolamina pelagica</name>
    <dbReference type="NCBI Taxonomy" id="699431"/>
    <lineage>
        <taxon>Archaea</taxon>
        <taxon>Methanobacteriati</taxon>
        <taxon>Methanobacteriota</taxon>
        <taxon>Stenosarchaea group</taxon>
        <taxon>Halobacteria</taxon>
        <taxon>Halobacteriales</taxon>
        <taxon>Haloferacaceae</taxon>
    </lineage>
</organism>
<comment type="caution">
    <text evidence="3">The sequence shown here is derived from an EMBL/GenBank/DDBJ whole genome shotgun (WGS) entry which is preliminary data.</text>
</comment>
<dbReference type="STRING" id="699431.SY89_00774"/>
<feature type="transmembrane region" description="Helical" evidence="2">
    <location>
        <begin position="320"/>
        <end position="342"/>
    </location>
</feature>
<feature type="region of interest" description="Disordered" evidence="1">
    <location>
        <begin position="456"/>
        <end position="484"/>
    </location>
</feature>
<feature type="transmembrane region" description="Helical" evidence="2">
    <location>
        <begin position="217"/>
        <end position="238"/>
    </location>
</feature>
<evidence type="ECO:0000256" key="1">
    <source>
        <dbReference type="SAM" id="MobiDB-lite"/>
    </source>
</evidence>
<dbReference type="EMBL" id="LGUC01000001">
    <property type="protein sequence ID" value="KPN30052.1"/>
    <property type="molecule type" value="Genomic_DNA"/>
</dbReference>
<dbReference type="PATRIC" id="fig|699431.3.peg.804"/>
<feature type="transmembrane region" description="Helical" evidence="2">
    <location>
        <begin position="175"/>
        <end position="197"/>
    </location>
</feature>
<feature type="transmembrane region" description="Helical" evidence="2">
    <location>
        <begin position="274"/>
        <end position="299"/>
    </location>
</feature>
<dbReference type="PANTHER" id="PTHR20992">
    <property type="entry name" value="AT15442P-RELATED"/>
    <property type="match status" value="1"/>
</dbReference>
<feature type="transmembrane region" description="Helical" evidence="2">
    <location>
        <begin position="141"/>
        <end position="163"/>
    </location>
</feature>
<keyword evidence="2" id="KW-0472">Membrane</keyword>
<evidence type="ECO:0000313" key="4">
    <source>
        <dbReference type="Proteomes" id="UP000050535"/>
    </source>
</evidence>
<feature type="compositionally biased region" description="Low complexity" evidence="1">
    <location>
        <begin position="464"/>
        <end position="484"/>
    </location>
</feature>
<keyword evidence="2" id="KW-0812">Transmembrane</keyword>
<protein>
    <submittedName>
        <fullName evidence="3">Putative hydrophobic domain protein</fullName>
    </submittedName>
</protein>
<accession>A0A0P7I071</accession>
<dbReference type="NCBIfam" id="TIGR00341">
    <property type="entry name" value="TIGR00341 family protein"/>
    <property type="match status" value="1"/>
</dbReference>
<proteinExistence type="predicted"/>
<dbReference type="Pfam" id="PF04087">
    <property type="entry name" value="DUF389"/>
    <property type="match status" value="1"/>
</dbReference>
<name>A0A0P7I071_9EURY</name>
<dbReference type="InterPro" id="IPR005240">
    <property type="entry name" value="DUF389"/>
</dbReference>
<gene>
    <name evidence="3" type="ORF">SY89_00774</name>
</gene>
<sequence>MRLVQVMIPTGKREAVLSVLDDNGIDYALSDETSGRRYTAVVSFPLPTNAVEPILDQLREETGIDRDAYTVVLDAETVVSERYEQLEKEWTEGEEGERIARDELVQRASDLAPDWVPFLVMTMISAVVATAGLLIDSAAVVVGSMVIAPLIGPAMATSVGSVVDDRELFVRGIKLQLVGAVLAVGSAAAFAGLLRFGNVVPLSVTEVFAIGEVRERLSPGVPSLAVALAAGVAGALSLSSGVSSALVGVMIAAALVPPTAVVGIGIAWGRPAAIVGSAVLVAVNFLSINLVALATFWYQGYQPEEWFKVGEARKDTVKRIGALAVTVLVLSSVLAGATYASMQRAAFADQAREETESLLAGEPSLSLVSFEVEHGSTFPFRSPKRVLVTIGYQSGTEPPALADRLAERIGAIENGPFELGSGEGVSVSVRYAAVETAGGEGTRSDVGDAAAQSFREGGMSGVQSTASTTVSSTASTFSPSVTLM</sequence>